<name>A0ABR1S2S2_9PEZI</name>
<dbReference type="PANTHER" id="PTHR33048">
    <property type="entry name" value="PTH11-LIKE INTEGRAL MEMBRANE PROTEIN (AFU_ORTHOLOGUE AFUA_5G11245)"/>
    <property type="match status" value="1"/>
</dbReference>
<evidence type="ECO:0000259" key="8">
    <source>
        <dbReference type="Pfam" id="PF20684"/>
    </source>
</evidence>
<feature type="transmembrane region" description="Helical" evidence="7">
    <location>
        <begin position="185"/>
        <end position="210"/>
    </location>
</feature>
<evidence type="ECO:0000256" key="3">
    <source>
        <dbReference type="ARBA" id="ARBA00022989"/>
    </source>
</evidence>
<evidence type="ECO:0000313" key="9">
    <source>
        <dbReference type="EMBL" id="KAK8024451.1"/>
    </source>
</evidence>
<dbReference type="PANTHER" id="PTHR33048:SF146">
    <property type="entry name" value="INTEGRAL MEMBRANE PROTEIN"/>
    <property type="match status" value="1"/>
</dbReference>
<keyword evidence="10" id="KW-1185">Reference proteome</keyword>
<evidence type="ECO:0000256" key="1">
    <source>
        <dbReference type="ARBA" id="ARBA00004141"/>
    </source>
</evidence>
<reference evidence="9 10" key="1">
    <citation type="submission" date="2023-01" db="EMBL/GenBank/DDBJ databases">
        <title>Analysis of 21 Apiospora genomes using comparative genomics revels a genus with tremendous synthesis potential of carbohydrate active enzymes and secondary metabolites.</title>
        <authorList>
            <person name="Sorensen T."/>
        </authorList>
    </citation>
    <scope>NUCLEOTIDE SEQUENCE [LARGE SCALE GENOMIC DNA]</scope>
    <source>
        <strain evidence="9 10">CBS 33761</strain>
    </source>
</reference>
<feature type="domain" description="Rhodopsin" evidence="8">
    <location>
        <begin position="43"/>
        <end position="284"/>
    </location>
</feature>
<evidence type="ECO:0000256" key="5">
    <source>
        <dbReference type="ARBA" id="ARBA00038359"/>
    </source>
</evidence>
<evidence type="ECO:0000313" key="10">
    <source>
        <dbReference type="Proteomes" id="UP001444661"/>
    </source>
</evidence>
<keyword evidence="4 7" id="KW-0472">Membrane</keyword>
<sequence>MSDPGAGTTTFPPPVNPNDPGIGPLMIGFMWTFTSLAMIAIALRLYVRVFIVEKLGLDDWFMIVAGIFQLAYQACMTKAYQWGLGMDSMNLTYDPQITNILKWNLIGSIPGIVVAICARISIATLLIRLFGGRKWFKWYLIVFTTLQSATAAATEMLYCLQTDPIEGFWNPMIPARRLDPMIAKVLWMTGQTLFTVADLSYVILPVSFIWKLKMPLHRKIPLMALICMSIFTAVASIMRTILVQEAVGQAEAMQGVARMFLWANLETTFTIIMGCLPILPKLFQQERFNFVIIKSYVQTVFNRTIRSFHQGTRRSQQAQDAKHNGYHGLESVKTDKHHMAALAPDSPPHKPALGPNTTCSSREPNFSDAAGDITRTDQFMVSYEGAPTRSDGPGIGR</sequence>
<feature type="transmembrane region" description="Helical" evidence="7">
    <location>
        <begin position="222"/>
        <end position="241"/>
    </location>
</feature>
<feature type="transmembrane region" description="Helical" evidence="7">
    <location>
        <begin position="138"/>
        <end position="158"/>
    </location>
</feature>
<organism evidence="9 10">
    <name type="scientific">Apiospora rasikravindrae</name>
    <dbReference type="NCBI Taxonomy" id="990691"/>
    <lineage>
        <taxon>Eukaryota</taxon>
        <taxon>Fungi</taxon>
        <taxon>Dikarya</taxon>
        <taxon>Ascomycota</taxon>
        <taxon>Pezizomycotina</taxon>
        <taxon>Sordariomycetes</taxon>
        <taxon>Xylariomycetidae</taxon>
        <taxon>Amphisphaeriales</taxon>
        <taxon>Apiosporaceae</taxon>
        <taxon>Apiospora</taxon>
    </lineage>
</organism>
<proteinExistence type="inferred from homology"/>
<accession>A0ABR1S2S2</accession>
<gene>
    <name evidence="9" type="ORF">PG993_012517</name>
</gene>
<dbReference type="Proteomes" id="UP001444661">
    <property type="component" value="Unassembled WGS sequence"/>
</dbReference>
<keyword evidence="2 7" id="KW-0812">Transmembrane</keyword>
<feature type="transmembrane region" description="Helical" evidence="7">
    <location>
        <begin position="22"/>
        <end position="47"/>
    </location>
</feature>
<dbReference type="Pfam" id="PF20684">
    <property type="entry name" value="Fung_rhodopsin"/>
    <property type="match status" value="1"/>
</dbReference>
<evidence type="ECO:0000256" key="6">
    <source>
        <dbReference type="SAM" id="MobiDB-lite"/>
    </source>
</evidence>
<evidence type="ECO:0000256" key="7">
    <source>
        <dbReference type="SAM" id="Phobius"/>
    </source>
</evidence>
<feature type="compositionally biased region" description="Polar residues" evidence="6">
    <location>
        <begin position="355"/>
        <end position="364"/>
    </location>
</feature>
<evidence type="ECO:0000256" key="2">
    <source>
        <dbReference type="ARBA" id="ARBA00022692"/>
    </source>
</evidence>
<dbReference type="EMBL" id="JAQQWK010000011">
    <property type="protein sequence ID" value="KAK8024451.1"/>
    <property type="molecule type" value="Genomic_DNA"/>
</dbReference>
<protein>
    <recommendedName>
        <fullName evidence="8">Rhodopsin domain-containing protein</fullName>
    </recommendedName>
</protein>
<evidence type="ECO:0000256" key="4">
    <source>
        <dbReference type="ARBA" id="ARBA00023136"/>
    </source>
</evidence>
<feature type="transmembrane region" description="Helical" evidence="7">
    <location>
        <begin position="59"/>
        <end position="80"/>
    </location>
</feature>
<keyword evidence="3 7" id="KW-1133">Transmembrane helix</keyword>
<comment type="subcellular location">
    <subcellularLocation>
        <location evidence="1">Membrane</location>
        <topology evidence="1">Multi-pass membrane protein</topology>
    </subcellularLocation>
</comment>
<dbReference type="InterPro" id="IPR052337">
    <property type="entry name" value="SAT4-like"/>
</dbReference>
<feature type="region of interest" description="Disordered" evidence="6">
    <location>
        <begin position="341"/>
        <end position="397"/>
    </location>
</feature>
<comment type="similarity">
    <text evidence="5">Belongs to the SAT4 family.</text>
</comment>
<dbReference type="InterPro" id="IPR049326">
    <property type="entry name" value="Rhodopsin_dom_fungi"/>
</dbReference>
<feature type="transmembrane region" description="Helical" evidence="7">
    <location>
        <begin position="261"/>
        <end position="279"/>
    </location>
</feature>
<comment type="caution">
    <text evidence="9">The sequence shown here is derived from an EMBL/GenBank/DDBJ whole genome shotgun (WGS) entry which is preliminary data.</text>
</comment>
<feature type="transmembrane region" description="Helical" evidence="7">
    <location>
        <begin position="100"/>
        <end position="126"/>
    </location>
</feature>